<gene>
    <name evidence="1" type="ORF">CR165_17805</name>
</gene>
<name>A0A2U1V0X5_9PROT</name>
<dbReference type="Proteomes" id="UP000245048">
    <property type="component" value="Unassembled WGS sequence"/>
</dbReference>
<evidence type="ECO:0008006" key="3">
    <source>
        <dbReference type="Google" id="ProtNLM"/>
    </source>
</evidence>
<dbReference type="OrthoDB" id="7562081at2"/>
<comment type="caution">
    <text evidence="1">The sequence shown here is derived from an EMBL/GenBank/DDBJ whole genome shotgun (WGS) entry which is preliminary data.</text>
</comment>
<evidence type="ECO:0000313" key="2">
    <source>
        <dbReference type="Proteomes" id="UP000245048"/>
    </source>
</evidence>
<accession>A0A2U1V0X5</accession>
<evidence type="ECO:0000313" key="1">
    <source>
        <dbReference type="EMBL" id="PWC27511.1"/>
    </source>
</evidence>
<proteinExistence type="predicted"/>
<sequence length="156" mass="15896">MRWMVAGLLGGLAGGVATSVAMKGGRQAGLLHDTLDRRGEDWLDRMAGTRRRLGEAGTTLLEQSGHGMASLAFGAGYGALRAQLPHGSPALLGTAYGAGLYAVGIAGIAPRLGITEGERRAGPALAAQRLGMHVLFGLATALVAEAAHARLSASDR</sequence>
<keyword evidence="2" id="KW-1185">Reference proteome</keyword>
<dbReference type="AlphaFoldDB" id="A0A2U1V0X5"/>
<reference evidence="2" key="1">
    <citation type="submission" date="2017-10" db="EMBL/GenBank/DDBJ databases">
        <authorList>
            <person name="Toshchakov S.V."/>
            <person name="Goeva M.A."/>
        </authorList>
    </citation>
    <scope>NUCLEOTIDE SEQUENCE [LARGE SCALE GENOMIC DNA]</scope>
    <source>
        <strain evidence="2">JR1/69-1-13</strain>
    </source>
</reference>
<organism evidence="1 2">
    <name type="scientific">Teichococcus aestuarii</name>
    <dbReference type="NCBI Taxonomy" id="568898"/>
    <lineage>
        <taxon>Bacteria</taxon>
        <taxon>Pseudomonadati</taxon>
        <taxon>Pseudomonadota</taxon>
        <taxon>Alphaproteobacteria</taxon>
        <taxon>Acetobacterales</taxon>
        <taxon>Roseomonadaceae</taxon>
        <taxon>Roseomonas</taxon>
    </lineage>
</organism>
<protein>
    <recommendedName>
        <fullName evidence="3">DUF1440 domain-containing protein</fullName>
    </recommendedName>
</protein>
<dbReference type="EMBL" id="PDOA01000014">
    <property type="protein sequence ID" value="PWC27511.1"/>
    <property type="molecule type" value="Genomic_DNA"/>
</dbReference>